<dbReference type="GO" id="GO:0005759">
    <property type="term" value="C:mitochondrial matrix"/>
    <property type="evidence" value="ECO:0007669"/>
    <property type="project" value="TreeGrafter"/>
</dbReference>
<evidence type="ECO:0000256" key="1">
    <source>
        <dbReference type="SAM" id="Phobius"/>
    </source>
</evidence>
<dbReference type="GeneID" id="29988724"/>
<keyword evidence="1" id="KW-0472">Membrane</keyword>
<comment type="caution">
    <text evidence="2">The sequence shown here is derived from an EMBL/GenBank/DDBJ whole genome shotgun (WGS) entry which is preliminary data.</text>
</comment>
<reference evidence="2 3" key="1">
    <citation type="journal article" date="2016" name="Genome Announc.">
        <title>Draft Whole-Genome Sequence of Trichoderma gamsii T6085, a Promising Biocontrol Agent of Fusarium Head Blight on Wheat.</title>
        <authorList>
            <person name="Baroncelli R."/>
            <person name="Zapparata A."/>
            <person name="Piaggeschi G."/>
            <person name="Sarrocco S."/>
            <person name="Vannacci G."/>
        </authorList>
    </citation>
    <scope>NUCLEOTIDE SEQUENCE [LARGE SCALE GENOMIC DNA]</scope>
    <source>
        <strain evidence="2 3">T6085</strain>
    </source>
</reference>
<dbReference type="AlphaFoldDB" id="A0A2P4ZAM9"/>
<protein>
    <submittedName>
        <fullName evidence="2">Uncharacterized protein</fullName>
    </submittedName>
</protein>
<dbReference type="PANTHER" id="PTHR40020:SF1">
    <property type="entry name" value="CYTOCHROME C OXIDASE ASSEMBLY FACTOR 2"/>
    <property type="match status" value="1"/>
</dbReference>
<gene>
    <name evidence="2" type="ORF">TGAM01_v209767</name>
</gene>
<accession>A0A2P4ZAM9</accession>
<feature type="transmembrane region" description="Helical" evidence="1">
    <location>
        <begin position="99"/>
        <end position="117"/>
    </location>
</feature>
<dbReference type="Proteomes" id="UP000054821">
    <property type="component" value="Unassembled WGS sequence"/>
</dbReference>
<keyword evidence="1" id="KW-1133">Transmembrane helix</keyword>
<dbReference type="EMBL" id="JPDN02000051">
    <property type="protein sequence ID" value="PON21316.1"/>
    <property type="molecule type" value="Genomic_DNA"/>
</dbReference>
<dbReference type="GO" id="GO:0033617">
    <property type="term" value="P:mitochondrial respiratory chain complex IV assembly"/>
    <property type="evidence" value="ECO:0007669"/>
    <property type="project" value="TreeGrafter"/>
</dbReference>
<proteinExistence type="predicted"/>
<dbReference type="PANTHER" id="PTHR40020">
    <property type="entry name" value="CYTOCHROME C OXIDASE ASSEMBLY FACTOR 2"/>
    <property type="match status" value="1"/>
</dbReference>
<evidence type="ECO:0000313" key="2">
    <source>
        <dbReference type="EMBL" id="PON21316.1"/>
    </source>
</evidence>
<sequence>LQAKRQPIRELVIESSGNRFCTTGRLFSARSNCQQLWVLGSAPKKTLIANLQLGVNRGQKEHATVPFSKHHNRSVPLSPGDCPAMTPHLHPRSRMTSSLFATTLIASFFVVALPHVLPCPVPRTKYADGEIIVDENGRRKRWRSRDTIVAKDGLVQFNQTTDDDYEHAEERAKRECPVPKPGGMLGEWLGFHATNDKTRASR</sequence>
<keyword evidence="1" id="KW-0812">Transmembrane</keyword>
<name>A0A2P4ZAM9_9HYPO</name>
<organism evidence="2 3">
    <name type="scientific">Trichoderma gamsii</name>
    <dbReference type="NCBI Taxonomy" id="398673"/>
    <lineage>
        <taxon>Eukaryota</taxon>
        <taxon>Fungi</taxon>
        <taxon>Dikarya</taxon>
        <taxon>Ascomycota</taxon>
        <taxon>Pezizomycotina</taxon>
        <taxon>Sordariomycetes</taxon>
        <taxon>Hypocreomycetidae</taxon>
        <taxon>Hypocreales</taxon>
        <taxon>Hypocreaceae</taxon>
        <taxon>Trichoderma</taxon>
    </lineage>
</organism>
<dbReference type="RefSeq" id="XP_024404614.1">
    <property type="nucleotide sequence ID" value="XM_024550631.1"/>
</dbReference>
<keyword evidence="3" id="KW-1185">Reference proteome</keyword>
<evidence type="ECO:0000313" key="3">
    <source>
        <dbReference type="Proteomes" id="UP000054821"/>
    </source>
</evidence>
<feature type="non-terminal residue" evidence="2">
    <location>
        <position position="1"/>
    </location>
</feature>